<dbReference type="Proteomes" id="UP001157502">
    <property type="component" value="Chromosome 5"/>
</dbReference>
<gene>
    <name evidence="1" type="ORF">DPEC_G00062410</name>
</gene>
<proteinExistence type="predicted"/>
<organism evidence="1 2">
    <name type="scientific">Dallia pectoralis</name>
    <name type="common">Alaska blackfish</name>
    <dbReference type="NCBI Taxonomy" id="75939"/>
    <lineage>
        <taxon>Eukaryota</taxon>
        <taxon>Metazoa</taxon>
        <taxon>Chordata</taxon>
        <taxon>Craniata</taxon>
        <taxon>Vertebrata</taxon>
        <taxon>Euteleostomi</taxon>
        <taxon>Actinopterygii</taxon>
        <taxon>Neopterygii</taxon>
        <taxon>Teleostei</taxon>
        <taxon>Protacanthopterygii</taxon>
        <taxon>Esociformes</taxon>
        <taxon>Umbridae</taxon>
        <taxon>Dallia</taxon>
    </lineage>
</organism>
<keyword evidence="2" id="KW-1185">Reference proteome</keyword>
<sequence>MPFGLCNAPITFQRLMQPMFGDQQCQSLLLYLDDIVVFSSTVEQHLARLDIVLGRLKQQGLKAKLSKCVFFQQEVRYLGHVISSKGVSTDPSKVQVVANWPSPTTISELRSFLGFAS</sequence>
<protein>
    <submittedName>
        <fullName evidence="1">Uncharacterized protein</fullName>
    </submittedName>
</protein>
<reference evidence="1" key="1">
    <citation type="submission" date="2021-05" db="EMBL/GenBank/DDBJ databases">
        <authorList>
            <person name="Pan Q."/>
            <person name="Jouanno E."/>
            <person name="Zahm M."/>
            <person name="Klopp C."/>
            <person name="Cabau C."/>
            <person name="Louis A."/>
            <person name="Berthelot C."/>
            <person name="Parey E."/>
            <person name="Roest Crollius H."/>
            <person name="Montfort J."/>
            <person name="Robinson-Rechavi M."/>
            <person name="Bouchez O."/>
            <person name="Lampietro C."/>
            <person name="Lopez Roques C."/>
            <person name="Donnadieu C."/>
            <person name="Postlethwait J."/>
            <person name="Bobe J."/>
            <person name="Dillon D."/>
            <person name="Chandos A."/>
            <person name="von Hippel F."/>
            <person name="Guiguen Y."/>
        </authorList>
    </citation>
    <scope>NUCLEOTIDE SEQUENCE</scope>
    <source>
        <strain evidence="1">YG-Jan2019</strain>
    </source>
</reference>
<evidence type="ECO:0000313" key="1">
    <source>
        <dbReference type="EMBL" id="KAJ8011835.1"/>
    </source>
</evidence>
<accession>A0ACC2H7V8</accession>
<comment type="caution">
    <text evidence="1">The sequence shown here is derived from an EMBL/GenBank/DDBJ whole genome shotgun (WGS) entry which is preliminary data.</text>
</comment>
<evidence type="ECO:0000313" key="2">
    <source>
        <dbReference type="Proteomes" id="UP001157502"/>
    </source>
</evidence>
<name>A0ACC2H7V8_DALPE</name>
<dbReference type="EMBL" id="CM055732">
    <property type="protein sequence ID" value="KAJ8011835.1"/>
    <property type="molecule type" value="Genomic_DNA"/>
</dbReference>